<sequence>MRTAIFPYKFISHFGCSNNNRGALRITMSPLFPLLLLSYVSYGLSYNCLNTGYDCKNGGACDYFGRCKCPPGYTEVDCGLDTASITAAGACRAACLNKGICFNGISCYCPEDYIGTKCEVPVLSAECGMSSMKIRAYRPLNFNGEMFLKQSMFGCKLTEMFTNVPGYKMYELDIPLEAIAPCSLKRTENPETGDTTYEVEVATAHTKGLFSMSDTVHNVQCVYEARRMGENPVDVTAAMNPLTVKVVDSNERPLQQVQRNDAFYILAESNGKFPDTTGARIRYLEAYSLDRQTNEVKTIKLIEDECPIEAAVSLLGFTPSNVPFELNGKWLGRVEMKGFFLVDGEPLLIDYRAKLCRSKCYEKSCNSPPPLTIPKTAPFKDLITPIEVV</sequence>
<name>A0A8W8MXK5_MAGGI</name>
<protein>
    <recommendedName>
        <fullName evidence="6">Wnt inhibitory factor 1</fullName>
    </recommendedName>
</protein>
<dbReference type="PROSITE" id="PS01186">
    <property type="entry name" value="EGF_2"/>
    <property type="match status" value="1"/>
</dbReference>
<dbReference type="InterPro" id="IPR000742">
    <property type="entry name" value="EGF"/>
</dbReference>
<evidence type="ECO:0000313" key="4">
    <source>
        <dbReference type="EnsemblMetazoa" id="G4390.1:cds"/>
    </source>
</evidence>
<dbReference type="PROSITE" id="PS00022">
    <property type="entry name" value="EGF_1"/>
    <property type="match status" value="1"/>
</dbReference>
<dbReference type="SUPFAM" id="SSF57196">
    <property type="entry name" value="EGF/Laminin"/>
    <property type="match status" value="1"/>
</dbReference>
<keyword evidence="1" id="KW-1015">Disulfide bond</keyword>
<dbReference type="SMART" id="SM00181">
    <property type="entry name" value="EGF"/>
    <property type="match status" value="2"/>
</dbReference>
<accession>A0A8W8MXK5</accession>
<dbReference type="Gene3D" id="2.10.25.10">
    <property type="entry name" value="Laminin"/>
    <property type="match status" value="1"/>
</dbReference>
<dbReference type="InterPro" id="IPR001507">
    <property type="entry name" value="ZP_dom"/>
</dbReference>
<feature type="domain" description="ZP" evidence="3">
    <location>
        <begin position="126"/>
        <end position="372"/>
    </location>
</feature>
<evidence type="ECO:0008006" key="6">
    <source>
        <dbReference type="Google" id="ProtNLM"/>
    </source>
</evidence>
<reference evidence="4" key="1">
    <citation type="submission" date="2022-08" db="UniProtKB">
        <authorList>
            <consortium name="EnsemblMetazoa"/>
        </authorList>
    </citation>
    <scope>IDENTIFICATION</scope>
    <source>
        <strain evidence="4">05x7-T-G4-1.051#20</strain>
    </source>
</reference>
<dbReference type="EnsemblMetazoa" id="G4390.1">
    <property type="protein sequence ID" value="G4390.1:cds"/>
    <property type="gene ID" value="G4390"/>
</dbReference>
<organism evidence="4 5">
    <name type="scientific">Magallana gigas</name>
    <name type="common">Pacific oyster</name>
    <name type="synonym">Crassostrea gigas</name>
    <dbReference type="NCBI Taxonomy" id="29159"/>
    <lineage>
        <taxon>Eukaryota</taxon>
        <taxon>Metazoa</taxon>
        <taxon>Spiralia</taxon>
        <taxon>Lophotrochozoa</taxon>
        <taxon>Mollusca</taxon>
        <taxon>Bivalvia</taxon>
        <taxon>Autobranchia</taxon>
        <taxon>Pteriomorphia</taxon>
        <taxon>Ostreida</taxon>
        <taxon>Ostreoidea</taxon>
        <taxon>Ostreidae</taxon>
        <taxon>Magallana</taxon>
    </lineage>
</organism>
<feature type="disulfide bond" evidence="1">
    <location>
        <begin position="109"/>
        <end position="118"/>
    </location>
</feature>
<evidence type="ECO:0000313" key="5">
    <source>
        <dbReference type="Proteomes" id="UP000005408"/>
    </source>
</evidence>
<keyword evidence="1" id="KW-0245">EGF-like domain</keyword>
<dbReference type="Proteomes" id="UP000005408">
    <property type="component" value="Unassembled WGS sequence"/>
</dbReference>
<dbReference type="AlphaFoldDB" id="A0A8W8MXK5"/>
<evidence type="ECO:0000259" key="3">
    <source>
        <dbReference type="PROSITE" id="PS51034"/>
    </source>
</evidence>
<feature type="domain" description="EGF-like" evidence="2">
    <location>
        <begin position="44"/>
        <end position="79"/>
    </location>
</feature>
<keyword evidence="5" id="KW-1185">Reference proteome</keyword>
<feature type="domain" description="EGF-like" evidence="2">
    <location>
        <begin position="87"/>
        <end position="119"/>
    </location>
</feature>
<evidence type="ECO:0000259" key="2">
    <source>
        <dbReference type="PROSITE" id="PS50026"/>
    </source>
</evidence>
<feature type="disulfide bond" evidence="1">
    <location>
        <begin position="69"/>
        <end position="78"/>
    </location>
</feature>
<feature type="disulfide bond" evidence="1">
    <location>
        <begin position="91"/>
        <end position="101"/>
    </location>
</feature>
<proteinExistence type="predicted"/>
<comment type="caution">
    <text evidence="1">Lacks conserved residue(s) required for the propagation of feature annotation.</text>
</comment>
<evidence type="ECO:0000256" key="1">
    <source>
        <dbReference type="PROSITE-ProRule" id="PRU00076"/>
    </source>
</evidence>
<dbReference type="PROSITE" id="PS50026">
    <property type="entry name" value="EGF_3"/>
    <property type="match status" value="2"/>
</dbReference>
<dbReference type="PROSITE" id="PS51034">
    <property type="entry name" value="ZP_2"/>
    <property type="match status" value="1"/>
</dbReference>